<gene>
    <name evidence="1" type="ORF">Dcar01_02899</name>
</gene>
<accession>A0ABP9WAU2</accession>
<name>A0ABP9WAU2_9DEIO</name>
<evidence type="ECO:0000313" key="2">
    <source>
        <dbReference type="Proteomes" id="UP001401887"/>
    </source>
</evidence>
<organism evidence="1 2">
    <name type="scientific">Deinococcus carri</name>
    <dbReference type="NCBI Taxonomy" id="1211323"/>
    <lineage>
        <taxon>Bacteria</taxon>
        <taxon>Thermotogati</taxon>
        <taxon>Deinococcota</taxon>
        <taxon>Deinococci</taxon>
        <taxon>Deinococcales</taxon>
        <taxon>Deinococcaceae</taxon>
        <taxon>Deinococcus</taxon>
    </lineage>
</organism>
<dbReference type="EMBL" id="BAABRP010000014">
    <property type="protein sequence ID" value="GAA5514146.1"/>
    <property type="molecule type" value="Genomic_DNA"/>
</dbReference>
<evidence type="ECO:0000313" key="1">
    <source>
        <dbReference type="EMBL" id="GAA5514146.1"/>
    </source>
</evidence>
<sequence length="54" mass="6381">MRYEYDARHDGAAFHLEDLHTEGARERLWRADHAVGGFQPLRYLRGLLTRQQAE</sequence>
<reference evidence="1 2" key="1">
    <citation type="submission" date="2024-02" db="EMBL/GenBank/DDBJ databases">
        <title>Deinococcus carri NBRC 110142.</title>
        <authorList>
            <person name="Ichikawa N."/>
            <person name="Katano-Makiyama Y."/>
            <person name="Hidaka K."/>
        </authorList>
    </citation>
    <scope>NUCLEOTIDE SEQUENCE [LARGE SCALE GENOMIC DNA]</scope>
    <source>
        <strain evidence="1 2">NBRC 110142</strain>
    </source>
</reference>
<dbReference type="Proteomes" id="UP001401887">
    <property type="component" value="Unassembled WGS sequence"/>
</dbReference>
<proteinExistence type="predicted"/>
<keyword evidence="2" id="KW-1185">Reference proteome</keyword>
<protein>
    <recommendedName>
        <fullName evidence="3">Transposase</fullName>
    </recommendedName>
</protein>
<evidence type="ECO:0008006" key="3">
    <source>
        <dbReference type="Google" id="ProtNLM"/>
    </source>
</evidence>
<comment type="caution">
    <text evidence="1">The sequence shown here is derived from an EMBL/GenBank/DDBJ whole genome shotgun (WGS) entry which is preliminary data.</text>
</comment>